<evidence type="ECO:0000256" key="1">
    <source>
        <dbReference type="SAM" id="MobiDB-lite"/>
    </source>
</evidence>
<gene>
    <name evidence="2" type="ORF">ACFQO7_06535</name>
</gene>
<proteinExistence type="predicted"/>
<dbReference type="RefSeq" id="WP_376805569.1">
    <property type="nucleotide sequence ID" value="NZ_JBHTAC010000005.1"/>
</dbReference>
<keyword evidence="3" id="KW-1185">Reference proteome</keyword>
<evidence type="ECO:0000313" key="2">
    <source>
        <dbReference type="EMBL" id="MFC7242135.1"/>
    </source>
</evidence>
<dbReference type="Proteomes" id="UP001596392">
    <property type="component" value="Unassembled WGS sequence"/>
</dbReference>
<sequence>MHPPGGPAQRADERGPHRQVAGDQQRLDGGDRQEARRRVDEQEHQRRARLQHLQHGAQRARIAAVGEPPRGHARGQADQRGGGQARADHGGGQAREPGQVQRAARGPQPAADGVGERA</sequence>
<reference evidence="3" key="1">
    <citation type="journal article" date="2019" name="Int. J. Syst. Evol. Microbiol.">
        <title>The Global Catalogue of Microorganisms (GCM) 10K type strain sequencing project: providing services to taxonomists for standard genome sequencing and annotation.</title>
        <authorList>
            <consortium name="The Broad Institute Genomics Platform"/>
            <consortium name="The Broad Institute Genome Sequencing Center for Infectious Disease"/>
            <person name="Wu L."/>
            <person name="Ma J."/>
        </authorList>
    </citation>
    <scope>NUCLEOTIDE SEQUENCE [LARGE SCALE GENOMIC DNA]</scope>
    <source>
        <strain evidence="3">CGMCC 1.9106</strain>
    </source>
</reference>
<organism evidence="2 3">
    <name type="scientific">Catellatospora aurea</name>
    <dbReference type="NCBI Taxonomy" id="1337874"/>
    <lineage>
        <taxon>Bacteria</taxon>
        <taxon>Bacillati</taxon>
        <taxon>Actinomycetota</taxon>
        <taxon>Actinomycetes</taxon>
        <taxon>Micromonosporales</taxon>
        <taxon>Micromonosporaceae</taxon>
        <taxon>Catellatospora</taxon>
    </lineage>
</organism>
<feature type="compositionally biased region" description="Basic and acidic residues" evidence="1">
    <location>
        <begin position="25"/>
        <end position="45"/>
    </location>
</feature>
<feature type="region of interest" description="Disordered" evidence="1">
    <location>
        <begin position="1"/>
        <end position="118"/>
    </location>
</feature>
<accession>A0ABW2GQA4</accession>
<evidence type="ECO:0000313" key="3">
    <source>
        <dbReference type="Proteomes" id="UP001596392"/>
    </source>
</evidence>
<protein>
    <submittedName>
        <fullName evidence="2">Uncharacterized protein</fullName>
    </submittedName>
</protein>
<dbReference type="EMBL" id="JBHTAC010000005">
    <property type="protein sequence ID" value="MFC7242135.1"/>
    <property type="molecule type" value="Genomic_DNA"/>
</dbReference>
<comment type="caution">
    <text evidence="2">The sequence shown here is derived from an EMBL/GenBank/DDBJ whole genome shotgun (WGS) entry which is preliminary data.</text>
</comment>
<name>A0ABW2GQA4_9ACTN</name>